<feature type="domain" description="Homeobox" evidence="5">
    <location>
        <begin position="1"/>
        <end position="24"/>
    </location>
</feature>
<dbReference type="CDD" id="cd00086">
    <property type="entry name" value="homeodomain"/>
    <property type="match status" value="1"/>
</dbReference>
<evidence type="ECO:0000256" key="3">
    <source>
        <dbReference type="RuleBase" id="RU000682"/>
    </source>
</evidence>
<accession>A0ABM1F739</accession>
<dbReference type="RefSeq" id="XP_014680260.1">
    <property type="nucleotide sequence ID" value="XM_014824774.1"/>
</dbReference>
<feature type="non-terminal residue" evidence="7">
    <location>
        <position position="131"/>
    </location>
</feature>
<dbReference type="Proteomes" id="UP000695022">
    <property type="component" value="Unplaced"/>
</dbReference>
<keyword evidence="2 3" id="KW-0371">Homeobox</keyword>
<proteinExistence type="predicted"/>
<keyword evidence="2 3" id="KW-0539">Nucleus</keyword>
<keyword evidence="6" id="KW-1185">Reference proteome</keyword>
<dbReference type="InterPro" id="IPR050649">
    <property type="entry name" value="Paired_Homeobox_TFs"/>
</dbReference>
<dbReference type="PROSITE" id="PS50071">
    <property type="entry name" value="HOMEOBOX_2"/>
    <property type="match status" value="1"/>
</dbReference>
<evidence type="ECO:0000259" key="5">
    <source>
        <dbReference type="PROSITE" id="PS50071"/>
    </source>
</evidence>
<dbReference type="PANTHER" id="PTHR24329:SF543">
    <property type="entry name" value="FI01017P-RELATED"/>
    <property type="match status" value="1"/>
</dbReference>
<dbReference type="Gene3D" id="1.10.10.60">
    <property type="entry name" value="Homeodomain-like"/>
    <property type="match status" value="1"/>
</dbReference>
<protein>
    <submittedName>
        <fullName evidence="7">Homeobox protein ARX-like</fullName>
    </submittedName>
</protein>
<evidence type="ECO:0000256" key="4">
    <source>
        <dbReference type="SAM" id="MobiDB-lite"/>
    </source>
</evidence>
<dbReference type="GeneID" id="106820240"/>
<evidence type="ECO:0000313" key="7">
    <source>
        <dbReference type="RefSeq" id="XP_014680260.1"/>
    </source>
</evidence>
<dbReference type="Pfam" id="PF00046">
    <property type="entry name" value="Homeodomain"/>
    <property type="match status" value="1"/>
</dbReference>
<evidence type="ECO:0000256" key="2">
    <source>
        <dbReference type="PROSITE-ProRule" id="PRU00108"/>
    </source>
</evidence>
<feature type="region of interest" description="Disordered" evidence="4">
    <location>
        <begin position="30"/>
        <end position="60"/>
    </location>
</feature>
<keyword evidence="2 3" id="KW-0238">DNA-binding</keyword>
<feature type="DNA-binding region" description="Homeobox" evidence="2">
    <location>
        <begin position="3"/>
        <end position="25"/>
    </location>
</feature>
<sequence>MRVDLTEARVQVWFQNRRAKWRRQEKIGAHAHPYMPPPSGGTLNYRGSRCESEESDARPGFLPLHQTMSAERALAHKAAAYNWMSVLGAGGGFLSFDFQKSYYGASSLPYPLSPCQPAAVKVQESAGAGAL</sequence>
<gene>
    <name evidence="7" type="primary">LOC106820240</name>
</gene>
<reference evidence="7" key="1">
    <citation type="submission" date="2025-08" db="UniProtKB">
        <authorList>
            <consortium name="RefSeq"/>
        </authorList>
    </citation>
    <scope>IDENTIFICATION</scope>
</reference>
<organism evidence="6 7">
    <name type="scientific">Priapulus caudatus</name>
    <name type="common">Priapulid worm</name>
    <dbReference type="NCBI Taxonomy" id="37621"/>
    <lineage>
        <taxon>Eukaryota</taxon>
        <taxon>Metazoa</taxon>
        <taxon>Ecdysozoa</taxon>
        <taxon>Scalidophora</taxon>
        <taxon>Priapulida</taxon>
        <taxon>Priapulimorpha</taxon>
        <taxon>Priapulimorphida</taxon>
        <taxon>Priapulidae</taxon>
        <taxon>Priapulus</taxon>
    </lineage>
</organism>
<feature type="compositionally biased region" description="Basic and acidic residues" evidence="4">
    <location>
        <begin position="48"/>
        <end position="57"/>
    </location>
</feature>
<evidence type="ECO:0000313" key="6">
    <source>
        <dbReference type="Proteomes" id="UP000695022"/>
    </source>
</evidence>
<dbReference type="InterPro" id="IPR001356">
    <property type="entry name" value="HD"/>
</dbReference>
<name>A0ABM1F739_PRICU</name>
<evidence type="ECO:0000256" key="1">
    <source>
        <dbReference type="ARBA" id="ARBA00004123"/>
    </source>
</evidence>
<dbReference type="PANTHER" id="PTHR24329">
    <property type="entry name" value="HOMEOBOX PROTEIN ARISTALESS"/>
    <property type="match status" value="1"/>
</dbReference>
<dbReference type="InterPro" id="IPR009057">
    <property type="entry name" value="Homeodomain-like_sf"/>
</dbReference>
<dbReference type="SUPFAM" id="SSF46689">
    <property type="entry name" value="Homeodomain-like"/>
    <property type="match status" value="1"/>
</dbReference>
<comment type="subcellular location">
    <subcellularLocation>
        <location evidence="1 2 3">Nucleus</location>
    </subcellularLocation>
</comment>